<dbReference type="HOGENOM" id="CLU_011353_0_0_1"/>
<reference evidence="2 3" key="1">
    <citation type="journal article" date="2014" name="BMC Genomics">
        <title>Comparative genome sequencing reveals chemotype-specific gene clusters in the toxigenic black mold Stachybotrys.</title>
        <authorList>
            <person name="Semeiks J."/>
            <person name="Borek D."/>
            <person name="Otwinowski Z."/>
            <person name="Grishin N.V."/>
        </authorList>
    </citation>
    <scope>NUCLEOTIDE SEQUENCE [LARGE SCALE GENOMIC DNA]</scope>
    <source>
        <strain evidence="3">CBS 109288 / IBT 7711</strain>
    </source>
</reference>
<name>A0A084BBM0_STACB</name>
<keyword evidence="3" id="KW-1185">Reference proteome</keyword>
<evidence type="ECO:0000313" key="3">
    <source>
        <dbReference type="Proteomes" id="UP000028045"/>
    </source>
</evidence>
<protein>
    <submittedName>
        <fullName evidence="2">Uncharacterized protein</fullName>
    </submittedName>
</protein>
<keyword evidence="1" id="KW-0472">Membrane</keyword>
<proteinExistence type="predicted"/>
<evidence type="ECO:0000313" key="2">
    <source>
        <dbReference type="EMBL" id="KEY74949.1"/>
    </source>
</evidence>
<keyword evidence="1" id="KW-1133">Transmembrane helix</keyword>
<dbReference type="AlphaFoldDB" id="A0A084BBM0"/>
<gene>
    <name evidence="2" type="ORF">S7711_01298</name>
</gene>
<evidence type="ECO:0000256" key="1">
    <source>
        <dbReference type="SAM" id="Phobius"/>
    </source>
</evidence>
<feature type="transmembrane region" description="Helical" evidence="1">
    <location>
        <begin position="305"/>
        <end position="325"/>
    </location>
</feature>
<keyword evidence="1" id="KW-0812">Transmembrane</keyword>
<sequence length="505" mass="56266">MSTSLIPVYEPWLSHVPLSSADFNPALGGRNTGKCCQMAINESLFINDGELRLRPGQTFYLGSLSTLELYPTFPCATAFNGSLIAPPQDFWTPYSWCHDNCAGWSVTQDDDLEGWLKPLIAWILPALVFSLAIPRRRRVELPTFIFKTSLHITELLLMPAKITLASFIVTVDTLVWLGFLFAMTGPICLSLVYEAILDAKLLNYVETQIESSRLTVKERAHLLLVLLLGNLETSPTDVDMQRFLEILPDDVAWALPNFKPAIANHGPNGTQPLAPFPHSQLPSRTKSIDIMKTKLLAILDSQPTFGVTVGAPALFYVGSFIWACFEIRSNWGSYFTAHQLAFGMFWMIIPHTAILYSLLLAGNNPSAWEGIVSDQAVAATSGITTQSGSRNQSSSSSSRLKGRNQLGSIRWLPALLKWRGLWRQSSNSKYSAVWLWHRGHNKATWIAKAIEVHRPYMQTACENILGHRLGANLWWSGLSAFFILLVPTFGGMLVRPVWAADRSRC</sequence>
<accession>A0A084BBM0</accession>
<feature type="transmembrane region" description="Helical" evidence="1">
    <location>
        <begin position="337"/>
        <end position="359"/>
    </location>
</feature>
<dbReference type="EMBL" id="KL647405">
    <property type="protein sequence ID" value="KEY74949.1"/>
    <property type="molecule type" value="Genomic_DNA"/>
</dbReference>
<feature type="transmembrane region" description="Helical" evidence="1">
    <location>
        <begin position="473"/>
        <end position="494"/>
    </location>
</feature>
<organism evidence="2 3">
    <name type="scientific">Stachybotrys chartarum (strain CBS 109288 / IBT 7711)</name>
    <name type="common">Toxic black mold</name>
    <name type="synonym">Stilbospora chartarum</name>
    <dbReference type="NCBI Taxonomy" id="1280523"/>
    <lineage>
        <taxon>Eukaryota</taxon>
        <taxon>Fungi</taxon>
        <taxon>Dikarya</taxon>
        <taxon>Ascomycota</taxon>
        <taxon>Pezizomycotina</taxon>
        <taxon>Sordariomycetes</taxon>
        <taxon>Hypocreomycetidae</taxon>
        <taxon>Hypocreales</taxon>
        <taxon>Stachybotryaceae</taxon>
        <taxon>Stachybotrys</taxon>
    </lineage>
</organism>
<dbReference type="Proteomes" id="UP000028045">
    <property type="component" value="Unassembled WGS sequence"/>
</dbReference>
<dbReference type="OrthoDB" id="5392263at2759"/>